<evidence type="ECO:0000256" key="1">
    <source>
        <dbReference type="ARBA" id="ARBA00004613"/>
    </source>
</evidence>
<evidence type="ECO:0008006" key="6">
    <source>
        <dbReference type="Google" id="ProtNLM"/>
    </source>
</evidence>
<evidence type="ECO:0000313" key="5">
    <source>
        <dbReference type="Proteomes" id="UP000054321"/>
    </source>
</evidence>
<dbReference type="EMBL" id="KN832885">
    <property type="protein sequence ID" value="KIM96090.1"/>
    <property type="molecule type" value="Genomic_DNA"/>
</dbReference>
<proteinExistence type="predicted"/>
<dbReference type="SUPFAM" id="SSF51126">
    <property type="entry name" value="Pectin lyase-like"/>
    <property type="match status" value="1"/>
</dbReference>
<keyword evidence="2" id="KW-0964">Secreted</keyword>
<reference evidence="5" key="2">
    <citation type="submission" date="2015-01" db="EMBL/GenBank/DDBJ databases">
        <title>Evolutionary Origins and Diversification of the Mycorrhizal Mutualists.</title>
        <authorList>
            <consortium name="DOE Joint Genome Institute"/>
            <consortium name="Mycorrhizal Genomics Consortium"/>
            <person name="Kohler A."/>
            <person name="Kuo A."/>
            <person name="Nagy L.G."/>
            <person name="Floudas D."/>
            <person name="Copeland A."/>
            <person name="Barry K.W."/>
            <person name="Cichocki N."/>
            <person name="Veneault-Fourrey C."/>
            <person name="LaButti K."/>
            <person name="Lindquist E.A."/>
            <person name="Lipzen A."/>
            <person name="Lundell T."/>
            <person name="Morin E."/>
            <person name="Murat C."/>
            <person name="Riley R."/>
            <person name="Ohm R."/>
            <person name="Sun H."/>
            <person name="Tunlid A."/>
            <person name="Henrissat B."/>
            <person name="Grigoriev I.V."/>
            <person name="Hibbett D.S."/>
            <person name="Martin F."/>
        </authorList>
    </citation>
    <scope>NUCLEOTIDE SEQUENCE [LARGE SCALE GENOMIC DNA]</scope>
    <source>
        <strain evidence="5">Zn</strain>
    </source>
</reference>
<dbReference type="InParanoid" id="A0A0C3GIY1"/>
<dbReference type="STRING" id="913774.A0A0C3GIY1"/>
<dbReference type="Gene3D" id="2.160.20.10">
    <property type="entry name" value="Single-stranded right-handed beta-helix, Pectin lyase-like"/>
    <property type="match status" value="2"/>
</dbReference>
<evidence type="ECO:0000256" key="3">
    <source>
        <dbReference type="ARBA" id="ARBA00023157"/>
    </source>
</evidence>
<dbReference type="HOGENOM" id="CLU_774100_0_0_1"/>
<protein>
    <recommendedName>
        <fullName evidence="6">Glycoside hydrolase family 28 protein</fullName>
    </recommendedName>
</protein>
<accession>A0A0C3GIY1</accession>
<dbReference type="InterPro" id="IPR012334">
    <property type="entry name" value="Pectin_lyas_fold"/>
</dbReference>
<dbReference type="GO" id="GO:0005576">
    <property type="term" value="C:extracellular region"/>
    <property type="evidence" value="ECO:0007669"/>
    <property type="project" value="UniProtKB-SubCell"/>
</dbReference>
<dbReference type="InterPro" id="IPR011050">
    <property type="entry name" value="Pectin_lyase_fold/virulence"/>
</dbReference>
<reference evidence="4 5" key="1">
    <citation type="submission" date="2014-04" db="EMBL/GenBank/DDBJ databases">
        <authorList>
            <consortium name="DOE Joint Genome Institute"/>
            <person name="Kuo A."/>
            <person name="Martino E."/>
            <person name="Perotto S."/>
            <person name="Kohler A."/>
            <person name="Nagy L.G."/>
            <person name="Floudas D."/>
            <person name="Copeland A."/>
            <person name="Barry K.W."/>
            <person name="Cichocki N."/>
            <person name="Veneault-Fourrey C."/>
            <person name="LaButti K."/>
            <person name="Lindquist E.A."/>
            <person name="Lipzen A."/>
            <person name="Lundell T."/>
            <person name="Morin E."/>
            <person name="Murat C."/>
            <person name="Sun H."/>
            <person name="Tunlid A."/>
            <person name="Henrissat B."/>
            <person name="Grigoriev I.V."/>
            <person name="Hibbett D.S."/>
            <person name="Martin F."/>
            <person name="Nordberg H.P."/>
            <person name="Cantor M.N."/>
            <person name="Hua S.X."/>
        </authorList>
    </citation>
    <scope>NUCLEOTIDE SEQUENCE [LARGE SCALE GENOMIC DNA]</scope>
    <source>
        <strain evidence="4 5">Zn</strain>
    </source>
</reference>
<evidence type="ECO:0000313" key="4">
    <source>
        <dbReference type="EMBL" id="KIM96090.1"/>
    </source>
</evidence>
<keyword evidence="5" id="KW-1185">Reference proteome</keyword>
<dbReference type="PANTHER" id="PTHR31736:SF19">
    <property type="entry name" value="PECTIN LYASE SUPERFAMILY PROTEIN-RELATED"/>
    <property type="match status" value="1"/>
</dbReference>
<keyword evidence="3" id="KW-1015">Disulfide bond</keyword>
<dbReference type="PANTHER" id="PTHR31736">
    <property type="match status" value="1"/>
</dbReference>
<dbReference type="Proteomes" id="UP000054321">
    <property type="component" value="Unassembled WGS sequence"/>
</dbReference>
<evidence type="ECO:0000256" key="2">
    <source>
        <dbReference type="ARBA" id="ARBA00022525"/>
    </source>
</evidence>
<dbReference type="OrthoDB" id="187139at2759"/>
<organism evidence="4 5">
    <name type="scientific">Oidiodendron maius (strain Zn)</name>
    <dbReference type="NCBI Taxonomy" id="913774"/>
    <lineage>
        <taxon>Eukaryota</taxon>
        <taxon>Fungi</taxon>
        <taxon>Dikarya</taxon>
        <taxon>Ascomycota</taxon>
        <taxon>Pezizomycotina</taxon>
        <taxon>Leotiomycetes</taxon>
        <taxon>Leotiomycetes incertae sedis</taxon>
        <taxon>Myxotrichaceae</taxon>
        <taxon>Oidiodendron</taxon>
    </lineage>
</organism>
<sequence length="358" mass="38859">MDEGYLTEFRIAGNELVFPVQEVHYLIVKINNEKGLVILANPTEASVPDPSSGGVYSVLDCDADNTGVSVTKGIQDTMDAAAYHPHSIVYVPSGLYTIGNLLIRVRTPLYLAGGSVLRFTGDSSDYITLYTKLDIGPGTWWIQTEFNSTDIKVYGRGTIDGNGFNTRSVKFMADLLVPVGKKNFRCDGVLVRDSSFWAVSLIQVEDALFTNLKILDPHDVAQDDGIDVDDCLAWTECYGYKVGQGVYESQVNVTFQNSVVYTASVGLGIDHKFGASTASNIFFKNMNIEALQVNSGGQAAWLALFVEIAGEGVGPVKDVFVGNIRACAQGTRNGFVQGFNSSAMVIEVTLSNVYYPFP</sequence>
<dbReference type="AlphaFoldDB" id="A0A0C3GIY1"/>
<comment type="subcellular location">
    <subcellularLocation>
        <location evidence="1">Secreted</location>
    </subcellularLocation>
</comment>
<gene>
    <name evidence="4" type="ORF">OIDMADRAFT_44842</name>
</gene>
<name>A0A0C3GIY1_OIDMZ</name>